<dbReference type="InterPro" id="IPR008993">
    <property type="entry name" value="TIMP-like_OB-fold"/>
</dbReference>
<dbReference type="SUPFAM" id="SSF50242">
    <property type="entry name" value="TIMP-like"/>
    <property type="match status" value="1"/>
</dbReference>
<organism evidence="2 3">
    <name type="scientific">Mycobacteroides abscessus</name>
    <dbReference type="NCBI Taxonomy" id="36809"/>
    <lineage>
        <taxon>Bacteria</taxon>
        <taxon>Bacillati</taxon>
        <taxon>Actinomycetota</taxon>
        <taxon>Actinomycetes</taxon>
        <taxon>Mycobacteriales</taxon>
        <taxon>Mycobacteriaceae</taxon>
        <taxon>Mycobacteroides</taxon>
    </lineage>
</organism>
<evidence type="ECO:0000256" key="1">
    <source>
        <dbReference type="SAM" id="MobiDB-lite"/>
    </source>
</evidence>
<evidence type="ECO:0000313" key="2">
    <source>
        <dbReference type="EMBL" id="CPV73318.1"/>
    </source>
</evidence>
<sequence>MRAVTLAASAVHTLPMTRWTGLIVAAITLTTGGIAASTAVAPNVACACSCVDVRKDSASIKEWLGHAQAIFVGTPTDTQLISDPETGRTIYQFAVREVYKGDVGPTTTVKVENFGPTCGRSYDIGTEYFVVAGKPDEIPHDTRPNAPAAYGDNRCSLTQVAAGSDLPGPAQTAYGTPHAPTGPAVTLPG</sequence>
<evidence type="ECO:0000313" key="3">
    <source>
        <dbReference type="Proteomes" id="UP000045782"/>
    </source>
</evidence>
<accession>A0A0U0ZX89</accession>
<dbReference type="Proteomes" id="UP000045782">
    <property type="component" value="Unassembled WGS sequence"/>
</dbReference>
<feature type="region of interest" description="Disordered" evidence="1">
    <location>
        <begin position="163"/>
        <end position="189"/>
    </location>
</feature>
<gene>
    <name evidence="2" type="ORF">ERS075579_05284</name>
</gene>
<dbReference type="EMBL" id="CSWP01000015">
    <property type="protein sequence ID" value="CPV73318.1"/>
    <property type="molecule type" value="Genomic_DNA"/>
</dbReference>
<dbReference type="Gene3D" id="2.40.50.120">
    <property type="match status" value="1"/>
</dbReference>
<proteinExistence type="predicted"/>
<reference evidence="2 3" key="1">
    <citation type="submission" date="2015-03" db="EMBL/GenBank/DDBJ databases">
        <authorList>
            <person name="Murphy D."/>
        </authorList>
    </citation>
    <scope>NUCLEOTIDE SEQUENCE [LARGE SCALE GENOMIC DNA]</scope>
    <source>
        <strain evidence="2 3">PAP088</strain>
    </source>
</reference>
<protein>
    <submittedName>
        <fullName evidence="2">Uncharacterized protein</fullName>
    </submittedName>
</protein>
<name>A0A0U0ZX89_9MYCO</name>
<dbReference type="AlphaFoldDB" id="A0A0U0ZX89"/>